<evidence type="ECO:0000313" key="2">
    <source>
        <dbReference type="EnsemblPlants" id="TuG1812G0600003891.01.T01.cds238959"/>
    </source>
</evidence>
<accession>A0A8R7UYN2</accession>
<protein>
    <submittedName>
        <fullName evidence="2">Uncharacterized protein</fullName>
    </submittedName>
</protein>
<reference evidence="2" key="2">
    <citation type="submission" date="2018-03" db="EMBL/GenBank/DDBJ databases">
        <title>The Triticum urartu genome reveals the dynamic nature of wheat genome evolution.</title>
        <authorList>
            <person name="Ling H."/>
            <person name="Ma B."/>
            <person name="Shi X."/>
            <person name="Liu H."/>
            <person name="Dong L."/>
            <person name="Sun H."/>
            <person name="Cao Y."/>
            <person name="Gao Q."/>
            <person name="Zheng S."/>
            <person name="Li Y."/>
            <person name="Yu Y."/>
            <person name="Du H."/>
            <person name="Qi M."/>
            <person name="Li Y."/>
            <person name="Yu H."/>
            <person name="Cui Y."/>
            <person name="Wang N."/>
            <person name="Chen C."/>
            <person name="Wu H."/>
            <person name="Zhao Y."/>
            <person name="Zhang J."/>
            <person name="Li Y."/>
            <person name="Zhou W."/>
            <person name="Zhang B."/>
            <person name="Hu W."/>
            <person name="Eijk M."/>
            <person name="Tang J."/>
            <person name="Witsenboer H."/>
            <person name="Zhao S."/>
            <person name="Li Z."/>
            <person name="Zhang A."/>
            <person name="Wang D."/>
            <person name="Liang C."/>
        </authorList>
    </citation>
    <scope>NUCLEOTIDE SEQUENCE [LARGE SCALE GENOMIC DNA]</scope>
    <source>
        <strain evidence="2">cv. G1812</strain>
    </source>
</reference>
<dbReference type="EnsemblPlants" id="TuG1812G0600003891.01.T01">
    <property type="protein sequence ID" value="TuG1812G0600003891.01.T01.cds238959"/>
    <property type="gene ID" value="TuG1812G0600003891.01"/>
</dbReference>
<dbReference type="Proteomes" id="UP000015106">
    <property type="component" value="Chromosome 6"/>
</dbReference>
<organism evidence="2 3">
    <name type="scientific">Triticum urartu</name>
    <name type="common">Red wild einkorn</name>
    <name type="synonym">Crithodium urartu</name>
    <dbReference type="NCBI Taxonomy" id="4572"/>
    <lineage>
        <taxon>Eukaryota</taxon>
        <taxon>Viridiplantae</taxon>
        <taxon>Streptophyta</taxon>
        <taxon>Embryophyta</taxon>
        <taxon>Tracheophyta</taxon>
        <taxon>Spermatophyta</taxon>
        <taxon>Magnoliopsida</taxon>
        <taxon>Liliopsida</taxon>
        <taxon>Poales</taxon>
        <taxon>Poaceae</taxon>
        <taxon>BOP clade</taxon>
        <taxon>Pooideae</taxon>
        <taxon>Triticodae</taxon>
        <taxon>Triticeae</taxon>
        <taxon>Triticinae</taxon>
        <taxon>Triticum</taxon>
    </lineage>
</organism>
<reference evidence="2" key="3">
    <citation type="submission" date="2022-06" db="UniProtKB">
        <authorList>
            <consortium name="EnsemblPlants"/>
        </authorList>
    </citation>
    <scope>IDENTIFICATION</scope>
</reference>
<evidence type="ECO:0000256" key="1">
    <source>
        <dbReference type="SAM" id="SignalP"/>
    </source>
</evidence>
<name>A0A8R7UYN2_TRIUA</name>
<proteinExistence type="predicted"/>
<feature type="signal peptide" evidence="1">
    <location>
        <begin position="1"/>
        <end position="30"/>
    </location>
</feature>
<dbReference type="Gramene" id="TuG1812G0600003891.01.T01">
    <property type="protein sequence ID" value="TuG1812G0600003891.01.T01.cds238959"/>
    <property type="gene ID" value="TuG1812G0600003891.01"/>
</dbReference>
<dbReference type="AlphaFoldDB" id="A0A8R7UYN2"/>
<reference evidence="3" key="1">
    <citation type="journal article" date="2013" name="Nature">
        <title>Draft genome of the wheat A-genome progenitor Triticum urartu.</title>
        <authorList>
            <person name="Ling H.Q."/>
            <person name="Zhao S."/>
            <person name="Liu D."/>
            <person name="Wang J."/>
            <person name="Sun H."/>
            <person name="Zhang C."/>
            <person name="Fan H."/>
            <person name="Li D."/>
            <person name="Dong L."/>
            <person name="Tao Y."/>
            <person name="Gao C."/>
            <person name="Wu H."/>
            <person name="Li Y."/>
            <person name="Cui Y."/>
            <person name="Guo X."/>
            <person name="Zheng S."/>
            <person name="Wang B."/>
            <person name="Yu K."/>
            <person name="Liang Q."/>
            <person name="Yang W."/>
            <person name="Lou X."/>
            <person name="Chen J."/>
            <person name="Feng M."/>
            <person name="Jian J."/>
            <person name="Zhang X."/>
            <person name="Luo G."/>
            <person name="Jiang Y."/>
            <person name="Liu J."/>
            <person name="Wang Z."/>
            <person name="Sha Y."/>
            <person name="Zhang B."/>
            <person name="Wu H."/>
            <person name="Tang D."/>
            <person name="Shen Q."/>
            <person name="Xue P."/>
            <person name="Zou S."/>
            <person name="Wang X."/>
            <person name="Liu X."/>
            <person name="Wang F."/>
            <person name="Yang Y."/>
            <person name="An X."/>
            <person name="Dong Z."/>
            <person name="Zhang K."/>
            <person name="Zhang X."/>
            <person name="Luo M.C."/>
            <person name="Dvorak J."/>
            <person name="Tong Y."/>
            <person name="Wang J."/>
            <person name="Yang H."/>
            <person name="Li Z."/>
            <person name="Wang D."/>
            <person name="Zhang A."/>
            <person name="Wang J."/>
        </authorList>
    </citation>
    <scope>NUCLEOTIDE SEQUENCE</scope>
    <source>
        <strain evidence="3">cv. G1812</strain>
    </source>
</reference>
<keyword evidence="1" id="KW-0732">Signal</keyword>
<evidence type="ECO:0000313" key="3">
    <source>
        <dbReference type="Proteomes" id="UP000015106"/>
    </source>
</evidence>
<keyword evidence="3" id="KW-1185">Reference proteome</keyword>
<sequence length="79" mass="8595">MKIGNKAVGAVALVAAMVLLQLAVAPTAMARLPRVSNETIVMVTEEGVQQQRYYCGSCRWTPCTNPNCNCISNSCFMIR</sequence>
<feature type="chain" id="PRO_5035888716" evidence="1">
    <location>
        <begin position="31"/>
        <end position="79"/>
    </location>
</feature>